<name>A0A4Z1B0M5_9FLAO</name>
<accession>A0A4Z1B0M5</accession>
<gene>
    <name evidence="1" type="ORF">E4J94_09335</name>
</gene>
<protein>
    <submittedName>
        <fullName evidence="1">Uncharacterized protein</fullName>
    </submittedName>
</protein>
<dbReference type="Proteomes" id="UP000297998">
    <property type="component" value="Unassembled WGS sequence"/>
</dbReference>
<comment type="caution">
    <text evidence="1">The sequence shown here is derived from an EMBL/GenBank/DDBJ whole genome shotgun (WGS) entry which is preliminary data.</text>
</comment>
<evidence type="ECO:0000313" key="1">
    <source>
        <dbReference type="EMBL" id="TGN26643.1"/>
    </source>
</evidence>
<reference evidence="1 2" key="1">
    <citation type="submission" date="2019-03" db="EMBL/GenBank/DDBJ databases">
        <title>Empedobacter tilapiae sp. nov., isolated from an intestine of Nile tilapia Oreochromis niloticus.</title>
        <authorList>
            <person name="Kim Y.-O."/>
            <person name="Yoon J.-H."/>
        </authorList>
    </citation>
    <scope>NUCLEOTIDE SEQUENCE [LARGE SCALE GENOMIC DNA]</scope>
    <source>
        <strain evidence="1 2">MRS2</strain>
    </source>
</reference>
<keyword evidence="2" id="KW-1185">Reference proteome</keyword>
<evidence type="ECO:0000313" key="2">
    <source>
        <dbReference type="Proteomes" id="UP000297998"/>
    </source>
</evidence>
<organism evidence="1 2">
    <name type="scientific">Empedobacter tilapiae</name>
    <dbReference type="NCBI Taxonomy" id="2491114"/>
    <lineage>
        <taxon>Bacteria</taxon>
        <taxon>Pseudomonadati</taxon>
        <taxon>Bacteroidota</taxon>
        <taxon>Flavobacteriia</taxon>
        <taxon>Flavobacteriales</taxon>
        <taxon>Weeksellaceae</taxon>
        <taxon>Empedobacter</taxon>
    </lineage>
</organism>
<proteinExistence type="predicted"/>
<dbReference type="RefSeq" id="WP_135835551.1">
    <property type="nucleotide sequence ID" value="NZ_SRPE01000006.1"/>
</dbReference>
<sequence>MKNLKKTLLILFTATLLFNCSDDKASSQEEYYEQVKSSKEYKELMKTVVDGFDQNSDINTKYVVAKTEEAKNKMQRGEKKENINFSSVESFDKDIQEKTNKSLFSGKAYEENKKAAKNFYAKYPEFLTDKEKQEFLVNEATKELNLEKRTNERLKKYNELTNQ</sequence>
<dbReference type="EMBL" id="SRPE01000006">
    <property type="protein sequence ID" value="TGN26643.1"/>
    <property type="molecule type" value="Genomic_DNA"/>
</dbReference>
<dbReference type="AlphaFoldDB" id="A0A4Z1B0M5"/>